<evidence type="ECO:0000256" key="1">
    <source>
        <dbReference type="SAM" id="MobiDB-lite"/>
    </source>
</evidence>
<keyword evidence="3" id="KW-1185">Reference proteome</keyword>
<reference evidence="2 3" key="1">
    <citation type="journal article" date="2020" name="BMC Genomics">
        <title>Intraspecific diversification of the crop wild relative Brassica cretica Lam. using demographic model selection.</title>
        <authorList>
            <person name="Kioukis A."/>
            <person name="Michalopoulou V.A."/>
            <person name="Briers L."/>
            <person name="Pirintsos S."/>
            <person name="Studholme D.J."/>
            <person name="Pavlidis P."/>
            <person name="Sarris P.F."/>
        </authorList>
    </citation>
    <scope>NUCLEOTIDE SEQUENCE [LARGE SCALE GENOMIC DNA]</scope>
    <source>
        <strain evidence="3">cv. PFS-1207/04</strain>
    </source>
</reference>
<organism evidence="2 3">
    <name type="scientific">Brassica cretica</name>
    <name type="common">Mustard</name>
    <dbReference type="NCBI Taxonomy" id="69181"/>
    <lineage>
        <taxon>Eukaryota</taxon>
        <taxon>Viridiplantae</taxon>
        <taxon>Streptophyta</taxon>
        <taxon>Embryophyta</taxon>
        <taxon>Tracheophyta</taxon>
        <taxon>Spermatophyta</taxon>
        <taxon>Magnoliopsida</taxon>
        <taxon>eudicotyledons</taxon>
        <taxon>Gunneridae</taxon>
        <taxon>Pentapetalae</taxon>
        <taxon>rosids</taxon>
        <taxon>malvids</taxon>
        <taxon>Brassicales</taxon>
        <taxon>Brassicaceae</taxon>
        <taxon>Brassiceae</taxon>
        <taxon>Brassica</taxon>
    </lineage>
</organism>
<proteinExistence type="predicted"/>
<feature type="region of interest" description="Disordered" evidence="1">
    <location>
        <begin position="48"/>
        <end position="85"/>
    </location>
</feature>
<dbReference type="EMBL" id="QGKV02001507">
    <property type="protein sequence ID" value="KAF3532490.1"/>
    <property type="molecule type" value="Genomic_DNA"/>
</dbReference>
<sequence length="388" mass="41188">MSSSQSEKKNSNVEMGEASPVLPIPAIHEATPTFVAGFLSFTERLSRRSAEKETSRTSAETSAIPSSSALSISAEGNKSQSDVAPLVGTDTAPVKVSEVLAQPSGSSTTPVSILERGQVMDSMPPLLDKKEIVLGLPAPSAAPLPKGRKRNRAATETAKKRRCSKCAEGEPSGPLSQYRAKFISLIDEMIGDCGLEVERLTEGLLESWEALKQIEATLKSTEDAHAAETSQLEVQGQEEPRTREPAGTVVPRDEFHARLTRMAVLFDSLMAVRKKDLALAGIEGGLGEIQLLKGEAVPTLDYEEARLLSHKEELMASEGDFDSILSLLKSECTLTPCLEETEGQGRAAEEGEGNAVERGDGEVAEGGDGNAVPSSDEAEDESGAPRSA</sequence>
<feature type="region of interest" description="Disordered" evidence="1">
    <location>
        <begin position="138"/>
        <end position="170"/>
    </location>
</feature>
<comment type="caution">
    <text evidence="2">The sequence shown here is derived from an EMBL/GenBank/DDBJ whole genome shotgun (WGS) entry which is preliminary data.</text>
</comment>
<accession>A0ABQ7BKQ9</accession>
<evidence type="ECO:0000313" key="3">
    <source>
        <dbReference type="Proteomes" id="UP000266723"/>
    </source>
</evidence>
<gene>
    <name evidence="2" type="ORF">DY000_02038382</name>
</gene>
<feature type="compositionally biased region" description="Low complexity" evidence="1">
    <location>
        <begin position="62"/>
        <end position="74"/>
    </location>
</feature>
<feature type="region of interest" description="Disordered" evidence="1">
    <location>
        <begin position="222"/>
        <end position="247"/>
    </location>
</feature>
<name>A0ABQ7BKQ9_BRACR</name>
<feature type="region of interest" description="Disordered" evidence="1">
    <location>
        <begin position="340"/>
        <end position="388"/>
    </location>
</feature>
<evidence type="ECO:0008006" key="4">
    <source>
        <dbReference type="Google" id="ProtNLM"/>
    </source>
</evidence>
<evidence type="ECO:0000313" key="2">
    <source>
        <dbReference type="EMBL" id="KAF3532490.1"/>
    </source>
</evidence>
<protein>
    <recommendedName>
        <fullName evidence="4">DUF632 domain-containing protein</fullName>
    </recommendedName>
</protein>
<dbReference type="Proteomes" id="UP000266723">
    <property type="component" value="Unassembled WGS sequence"/>
</dbReference>